<keyword evidence="2" id="KW-1185">Reference proteome</keyword>
<comment type="caution">
    <text evidence="1">The sequence shown here is derived from an EMBL/GenBank/DDBJ whole genome shotgun (WGS) entry which is preliminary data.</text>
</comment>
<sequence length="57" mass="6924">MLIFRHRHPRQQVSNRFVWKDLPNKIHHKISENWGNATLLLAPLVGTYTLIQNWMFR</sequence>
<organism evidence="1 2">
    <name type="scientific">Eucalyptus globulus</name>
    <name type="common">Tasmanian blue gum</name>
    <dbReference type="NCBI Taxonomy" id="34317"/>
    <lineage>
        <taxon>Eukaryota</taxon>
        <taxon>Viridiplantae</taxon>
        <taxon>Streptophyta</taxon>
        <taxon>Embryophyta</taxon>
        <taxon>Tracheophyta</taxon>
        <taxon>Spermatophyta</taxon>
        <taxon>Magnoliopsida</taxon>
        <taxon>eudicotyledons</taxon>
        <taxon>Gunneridae</taxon>
        <taxon>Pentapetalae</taxon>
        <taxon>rosids</taxon>
        <taxon>malvids</taxon>
        <taxon>Myrtales</taxon>
        <taxon>Myrtaceae</taxon>
        <taxon>Myrtoideae</taxon>
        <taxon>Eucalypteae</taxon>
        <taxon>Eucalyptus</taxon>
    </lineage>
</organism>
<dbReference type="EMBL" id="JBJKBG010000002">
    <property type="protein sequence ID" value="KAL3750198.1"/>
    <property type="molecule type" value="Genomic_DNA"/>
</dbReference>
<dbReference type="InterPro" id="IPR020101">
    <property type="entry name" value="Cyt_b-c1_8-plants"/>
</dbReference>
<evidence type="ECO:0000313" key="2">
    <source>
        <dbReference type="Proteomes" id="UP001634007"/>
    </source>
</evidence>
<proteinExistence type="predicted"/>
<dbReference type="AlphaFoldDB" id="A0ABD3LEG6"/>
<dbReference type="Proteomes" id="UP001634007">
    <property type="component" value="Unassembled WGS sequence"/>
</dbReference>
<dbReference type="Pfam" id="PF10890">
    <property type="entry name" value="Cyt_b-c1_8"/>
    <property type="match status" value="1"/>
</dbReference>
<accession>A0ABD3LEG6</accession>
<protein>
    <submittedName>
        <fullName evidence="1">Uncharacterized protein</fullName>
    </submittedName>
</protein>
<name>A0ABD3LEG6_EUCGL</name>
<evidence type="ECO:0000313" key="1">
    <source>
        <dbReference type="EMBL" id="KAL3750198.1"/>
    </source>
</evidence>
<reference evidence="1 2" key="1">
    <citation type="submission" date="2024-11" db="EMBL/GenBank/DDBJ databases">
        <title>Chromosome-level genome assembly of Eucalyptus globulus Labill. provides insights into its genome evolution.</title>
        <authorList>
            <person name="Li X."/>
        </authorList>
    </citation>
    <scope>NUCLEOTIDE SEQUENCE [LARGE SCALE GENOMIC DNA]</scope>
    <source>
        <strain evidence="1">CL2024</strain>
        <tissue evidence="1">Fresh tender leaves</tissue>
    </source>
</reference>
<gene>
    <name evidence="1" type="ORF">ACJRO7_011219</name>
</gene>
<dbReference type="PANTHER" id="PTHR34559:SF6">
    <property type="entry name" value="CYTOCHROME B-C1 COMPLEX SUBUNIT 8-1, MITOCHONDRIAL"/>
    <property type="match status" value="1"/>
</dbReference>
<dbReference type="PANTHER" id="PTHR34559">
    <property type="entry name" value="CYTOCHROME B-C1 COMPLEX SUBUNIT 8"/>
    <property type="match status" value="1"/>
</dbReference>